<dbReference type="GO" id="GO:0005815">
    <property type="term" value="C:microtubule organizing center"/>
    <property type="evidence" value="ECO:0007669"/>
    <property type="project" value="TreeGrafter"/>
</dbReference>
<dbReference type="SMART" id="SM00320">
    <property type="entry name" value="WD40"/>
    <property type="match status" value="2"/>
</dbReference>
<organism evidence="1">
    <name type="scientific">Psilocybe cubensis</name>
    <name type="common">Psychedelic mushroom</name>
    <name type="synonym">Stropharia cubensis</name>
    <dbReference type="NCBI Taxonomy" id="181762"/>
    <lineage>
        <taxon>Eukaryota</taxon>
        <taxon>Fungi</taxon>
        <taxon>Dikarya</taxon>
        <taxon>Basidiomycota</taxon>
        <taxon>Agaricomycotina</taxon>
        <taxon>Agaricomycetes</taxon>
        <taxon>Agaricomycetidae</taxon>
        <taxon>Agaricales</taxon>
        <taxon>Agaricineae</taxon>
        <taxon>Strophariaceae</taxon>
        <taxon>Psilocybe</taxon>
    </lineage>
</organism>
<reference evidence="1" key="1">
    <citation type="submission" date="2021-02" db="EMBL/GenBank/DDBJ databases">
        <title>Psilocybe cubensis genome.</title>
        <authorList>
            <person name="Mckernan K.J."/>
            <person name="Crawford S."/>
            <person name="Trippe A."/>
            <person name="Kane L.T."/>
            <person name="Mclaughlin S."/>
        </authorList>
    </citation>
    <scope>NUCLEOTIDE SEQUENCE [LARGE SCALE GENOMIC DNA]</scope>
    <source>
        <strain evidence="1">MGC-MH-2018</strain>
    </source>
</reference>
<comment type="caution">
    <text evidence="1">The sequence shown here is derived from an EMBL/GenBank/DDBJ whole genome shotgun (WGS) entry which is preliminary data.</text>
</comment>
<name>A0A8H8CQJ2_PSICU</name>
<dbReference type="GO" id="GO:1990811">
    <property type="term" value="C:MWP complex"/>
    <property type="evidence" value="ECO:0007669"/>
    <property type="project" value="TreeGrafter"/>
</dbReference>
<sequence>MAGLSFVFLTGACACPYDKGYAFRSDGRYFVLAERHKSKDTLGVYDAMQSYKLIRHFPLPTLSISSISLSPNGNYLAVWEGSVEYKLYIMTLTGDTLASFVPPVDPGLGVRTVAWHPSGSFLAVGGWDDKVYILDNLSWSVVAVLESSTRISSQVVGKNQTPVPL</sequence>
<dbReference type="GO" id="GO:1990810">
    <property type="term" value="P:microtubule anchoring at mitotic spindle pole body"/>
    <property type="evidence" value="ECO:0007669"/>
    <property type="project" value="TreeGrafter"/>
</dbReference>
<dbReference type="Gene3D" id="2.130.10.10">
    <property type="entry name" value="YVTN repeat-like/Quinoprotein amine dehydrogenase"/>
    <property type="match status" value="1"/>
</dbReference>
<dbReference type="PANTHER" id="PTHR16220">
    <property type="entry name" value="WD REPEAT PROTEIN 8-RELATED"/>
    <property type="match status" value="1"/>
</dbReference>
<protein>
    <submittedName>
        <fullName evidence="1">Uncharacterized protein</fullName>
    </submittedName>
</protein>
<proteinExistence type="predicted"/>
<evidence type="ECO:0000313" key="1">
    <source>
        <dbReference type="EMBL" id="KAG5174048.1"/>
    </source>
</evidence>
<dbReference type="SUPFAM" id="SSF50969">
    <property type="entry name" value="YVTN repeat-like/Quinoprotein amine dehydrogenase"/>
    <property type="match status" value="1"/>
</dbReference>
<dbReference type="InterPro" id="IPR015943">
    <property type="entry name" value="WD40/YVTN_repeat-like_dom_sf"/>
</dbReference>
<gene>
    <name evidence="1" type="ORF">JR316_000706</name>
</gene>
<dbReference type="InterPro" id="IPR011044">
    <property type="entry name" value="Quino_amine_DH_bsu"/>
</dbReference>
<dbReference type="AlphaFoldDB" id="A0A8H8CQJ2"/>
<dbReference type="OrthoDB" id="308690at2759"/>
<dbReference type="EMBL" id="JAFIQS010000001">
    <property type="protein sequence ID" value="KAG5174048.1"/>
    <property type="molecule type" value="Genomic_DNA"/>
</dbReference>
<accession>A0A8H8CQJ2</accession>
<dbReference type="InterPro" id="IPR001680">
    <property type="entry name" value="WD40_rpt"/>
</dbReference>
<dbReference type="InterPro" id="IPR052778">
    <property type="entry name" value="Centrosome-WD_assoc"/>
</dbReference>
<dbReference type="Pfam" id="PF00400">
    <property type="entry name" value="WD40"/>
    <property type="match status" value="1"/>
</dbReference>
<dbReference type="PANTHER" id="PTHR16220:SF0">
    <property type="entry name" value="WD REPEAT-CONTAINING PROTEIN WRAP73"/>
    <property type="match status" value="1"/>
</dbReference>